<sequence>VVADLEEKLPENQLPLIPMNVVLFPGNILPLHIFESRYKLMVEFCVEQESCFGVVLIKKGKEVGGMSIPYLVGTSVQIIETDYQEDGRINLITLGQHRFEILDLVYDRPYLVGEIRTQSLENQQAGDNLEQIALTARNLYENYETWLTKTIPDWKLPDRIPTSPDQLSSQIGTRLQITLREKQEMLEIFDIDQLLIHQIQLLKYENH</sequence>
<dbReference type="Pfam" id="PF02190">
    <property type="entry name" value="LON_substr_bdg"/>
    <property type="match status" value="1"/>
</dbReference>
<accession>A0A383BR61</accession>
<feature type="non-terminal residue" evidence="2">
    <location>
        <position position="1"/>
    </location>
</feature>
<dbReference type="SUPFAM" id="SSF88697">
    <property type="entry name" value="PUA domain-like"/>
    <property type="match status" value="1"/>
</dbReference>
<dbReference type="SMART" id="SM00464">
    <property type="entry name" value="LON"/>
    <property type="match status" value="1"/>
</dbReference>
<dbReference type="AlphaFoldDB" id="A0A383BR61"/>
<dbReference type="Gene3D" id="2.30.130.40">
    <property type="entry name" value="LON domain-like"/>
    <property type="match status" value="1"/>
</dbReference>
<protein>
    <recommendedName>
        <fullName evidence="1">Lon N-terminal domain-containing protein</fullName>
    </recommendedName>
</protein>
<evidence type="ECO:0000313" key="2">
    <source>
        <dbReference type="EMBL" id="SVE21858.1"/>
    </source>
</evidence>
<dbReference type="PANTHER" id="PTHR46732:SF8">
    <property type="entry name" value="ATP-DEPENDENT PROTEASE LA (LON) DOMAIN PROTEIN"/>
    <property type="match status" value="1"/>
</dbReference>
<feature type="domain" description="Lon N-terminal" evidence="1">
    <location>
        <begin position="14"/>
        <end position="206"/>
    </location>
</feature>
<evidence type="ECO:0000259" key="1">
    <source>
        <dbReference type="PROSITE" id="PS51787"/>
    </source>
</evidence>
<dbReference type="InterPro" id="IPR015947">
    <property type="entry name" value="PUA-like_sf"/>
</dbReference>
<dbReference type="InterPro" id="IPR046336">
    <property type="entry name" value="Lon_prtase_N_sf"/>
</dbReference>
<reference evidence="2" key="1">
    <citation type="submission" date="2018-05" db="EMBL/GenBank/DDBJ databases">
        <authorList>
            <person name="Lanie J.A."/>
            <person name="Ng W.-L."/>
            <person name="Kazmierczak K.M."/>
            <person name="Andrzejewski T.M."/>
            <person name="Davidsen T.M."/>
            <person name="Wayne K.J."/>
            <person name="Tettelin H."/>
            <person name="Glass J.I."/>
            <person name="Rusch D."/>
            <person name="Podicherti R."/>
            <person name="Tsui H.-C.T."/>
            <person name="Winkler M.E."/>
        </authorList>
    </citation>
    <scope>NUCLEOTIDE SEQUENCE</scope>
</reference>
<gene>
    <name evidence="2" type="ORF">METZ01_LOCUS474712</name>
</gene>
<name>A0A383BR61_9ZZZZ</name>
<dbReference type="PANTHER" id="PTHR46732">
    <property type="entry name" value="ATP-DEPENDENT PROTEASE LA (LON) DOMAIN PROTEIN"/>
    <property type="match status" value="1"/>
</dbReference>
<proteinExistence type="predicted"/>
<organism evidence="2">
    <name type="scientific">marine metagenome</name>
    <dbReference type="NCBI Taxonomy" id="408172"/>
    <lineage>
        <taxon>unclassified sequences</taxon>
        <taxon>metagenomes</taxon>
        <taxon>ecological metagenomes</taxon>
    </lineage>
</organism>
<dbReference type="PROSITE" id="PS51787">
    <property type="entry name" value="LON_N"/>
    <property type="match status" value="1"/>
</dbReference>
<dbReference type="InterPro" id="IPR003111">
    <property type="entry name" value="Lon_prtase_N"/>
</dbReference>
<dbReference type="EMBL" id="UINC01202179">
    <property type="protein sequence ID" value="SVE21858.1"/>
    <property type="molecule type" value="Genomic_DNA"/>
</dbReference>